<dbReference type="KEGG" id="pfg:AB870_18975"/>
<evidence type="ECO:0000313" key="2">
    <source>
        <dbReference type="EMBL" id="AKM31743.1"/>
    </source>
</evidence>
<organism evidence="2 3">
    <name type="scientific">Pandoraea faecigallinarum</name>
    <dbReference type="NCBI Taxonomy" id="656179"/>
    <lineage>
        <taxon>Bacteria</taxon>
        <taxon>Pseudomonadati</taxon>
        <taxon>Pseudomonadota</taxon>
        <taxon>Betaproteobacteria</taxon>
        <taxon>Burkholderiales</taxon>
        <taxon>Burkholderiaceae</taxon>
        <taxon>Pandoraea</taxon>
    </lineage>
</organism>
<reference evidence="2" key="1">
    <citation type="submission" date="2016-06" db="EMBL/GenBank/DDBJ databases">
        <title>Complete Genome Sequence of Pandoraea faecigallinarum DSM-23572.</title>
        <authorList>
            <person name="Yong D."/>
            <person name="Ee R."/>
            <person name="Lim Y.-L."/>
            <person name="Yin W.-F."/>
            <person name="Chan K.-G."/>
        </authorList>
    </citation>
    <scope>NUCLEOTIDE SEQUENCE</scope>
    <source>
        <strain evidence="2">DSM 23572</strain>
    </source>
</reference>
<dbReference type="RefSeq" id="WP_047907517.1">
    <property type="nucleotide sequence ID" value="NZ_CP011807.3"/>
</dbReference>
<evidence type="ECO:0000256" key="1">
    <source>
        <dbReference type="SAM" id="MobiDB-lite"/>
    </source>
</evidence>
<dbReference type="EMBL" id="CP011807">
    <property type="protein sequence ID" value="AKM31743.1"/>
    <property type="molecule type" value="Genomic_DNA"/>
</dbReference>
<accession>A0A0H3WYK2</accession>
<gene>
    <name evidence="2" type="ORF">AB870_18975</name>
</gene>
<protein>
    <submittedName>
        <fullName evidence="2">Uncharacterized protein</fullName>
    </submittedName>
</protein>
<dbReference type="Proteomes" id="UP000035651">
    <property type="component" value="Chromosome"/>
</dbReference>
<feature type="region of interest" description="Disordered" evidence="1">
    <location>
        <begin position="72"/>
        <end position="92"/>
    </location>
</feature>
<dbReference type="OrthoDB" id="5625257at2"/>
<evidence type="ECO:0000313" key="3">
    <source>
        <dbReference type="Proteomes" id="UP000035651"/>
    </source>
</evidence>
<dbReference type="AlphaFoldDB" id="A0A0H3WYK2"/>
<name>A0A0H3WYK2_9BURK</name>
<proteinExistence type="predicted"/>
<keyword evidence="3" id="KW-1185">Reference proteome</keyword>
<dbReference type="PATRIC" id="fig|656179.3.peg.4045"/>
<sequence length="92" mass="9780">MSNLSSAETSFSPFANDVDALTLGELNVENHRDHVAIFGNLTLRRDADGLRQAQALKTVLDAVVAALSGTDLPAHSEMPSGTTARSVKNPFE</sequence>